<keyword evidence="3" id="KW-1003">Cell membrane</keyword>
<reference evidence="18" key="3">
    <citation type="journal article" date="2014" name="Nature">
        <title>Elephant shark genome provides unique insights into gnathostome evolution.</title>
        <authorList>
            <consortium name="International Elephant Shark Genome Sequencing Consortium"/>
            <person name="Venkatesh B."/>
            <person name="Lee A.P."/>
            <person name="Ravi V."/>
            <person name="Maurya A.K."/>
            <person name="Lian M.M."/>
            <person name="Swann J.B."/>
            <person name="Ohta Y."/>
            <person name="Flajnik M.F."/>
            <person name="Sutoh Y."/>
            <person name="Kasahara M."/>
            <person name="Hoon S."/>
            <person name="Gangu V."/>
            <person name="Roy S.W."/>
            <person name="Irimia M."/>
            <person name="Korzh V."/>
            <person name="Kondrychyn I."/>
            <person name="Lim Z.W."/>
            <person name="Tay B.H."/>
            <person name="Tohari S."/>
            <person name="Kong K.W."/>
            <person name="Ho S."/>
            <person name="Lorente-Galdos B."/>
            <person name="Quilez J."/>
            <person name="Marques-Bonet T."/>
            <person name="Raney B.J."/>
            <person name="Ingham P.W."/>
            <person name="Tay A."/>
            <person name="Hillier L.W."/>
            <person name="Minx P."/>
            <person name="Boehm T."/>
            <person name="Wilson R.K."/>
            <person name="Brenner S."/>
            <person name="Warren W.C."/>
        </authorList>
    </citation>
    <scope>NUCLEOTIDE SEQUENCE [LARGE SCALE GENOMIC DNA]</scope>
</reference>
<accession>A0A4W3GKI1</accession>
<feature type="transmembrane region" description="Helical" evidence="16">
    <location>
        <begin position="324"/>
        <end position="344"/>
    </location>
</feature>
<dbReference type="PRINTS" id="PR01765">
    <property type="entry name" value="ECACCHANNEL"/>
</dbReference>
<keyword evidence="10" id="KW-0112">Calmodulin-binding</keyword>
<dbReference type="AlphaFoldDB" id="A0A4W3GKI1"/>
<dbReference type="Gene3D" id="1.25.40.20">
    <property type="entry name" value="Ankyrin repeat-containing domain"/>
    <property type="match status" value="1"/>
</dbReference>
<dbReference type="InterPro" id="IPR002110">
    <property type="entry name" value="Ankyrin_rpt"/>
</dbReference>
<dbReference type="STRING" id="7868.ENSCMIP00000003325"/>
<dbReference type="Pfam" id="PF12796">
    <property type="entry name" value="Ank_2"/>
    <property type="match status" value="2"/>
</dbReference>
<evidence type="ECO:0000313" key="18">
    <source>
        <dbReference type="Proteomes" id="UP000314986"/>
    </source>
</evidence>
<dbReference type="SMART" id="SM00248">
    <property type="entry name" value="ANK"/>
    <property type="match status" value="6"/>
</dbReference>
<dbReference type="Pfam" id="PF00023">
    <property type="entry name" value="Ank"/>
    <property type="match status" value="1"/>
</dbReference>
<keyword evidence="13" id="KW-0407">Ion channel</keyword>
<comment type="subcellular location">
    <subcellularLocation>
        <location evidence="1">Cell membrane</location>
        <topology evidence="1">Multi-pass membrane protein</topology>
    </subcellularLocation>
</comment>
<keyword evidence="16" id="KW-1133">Transmembrane helix</keyword>
<feature type="transmembrane region" description="Helical" evidence="16">
    <location>
        <begin position="556"/>
        <end position="579"/>
    </location>
</feature>
<feature type="transmembrane region" description="Helical" evidence="16">
    <location>
        <begin position="528"/>
        <end position="544"/>
    </location>
</feature>
<keyword evidence="9" id="KW-0106">Calcium</keyword>
<dbReference type="GO" id="GO:0005886">
    <property type="term" value="C:plasma membrane"/>
    <property type="evidence" value="ECO:0007669"/>
    <property type="project" value="UniProtKB-SubCell"/>
</dbReference>
<feature type="transmembrane region" description="Helical" evidence="16">
    <location>
        <begin position="422"/>
        <end position="441"/>
    </location>
</feature>
<feature type="transmembrane region" description="Helical" evidence="16">
    <location>
        <begin position="383"/>
        <end position="402"/>
    </location>
</feature>
<protein>
    <submittedName>
        <fullName evidence="17">Transient receptor potential cation channel subfamily V member 6-like</fullName>
    </submittedName>
</protein>
<evidence type="ECO:0000256" key="9">
    <source>
        <dbReference type="ARBA" id="ARBA00022837"/>
    </source>
</evidence>
<evidence type="ECO:0000256" key="13">
    <source>
        <dbReference type="ARBA" id="ARBA00023303"/>
    </source>
</evidence>
<dbReference type="SUPFAM" id="SSF48403">
    <property type="entry name" value="Ankyrin repeat"/>
    <property type="match status" value="1"/>
</dbReference>
<evidence type="ECO:0000256" key="6">
    <source>
        <dbReference type="ARBA" id="ARBA00022673"/>
    </source>
</evidence>
<keyword evidence="16" id="KW-0472">Membrane</keyword>
<feature type="repeat" description="ANK" evidence="14">
    <location>
        <begin position="161"/>
        <end position="193"/>
    </location>
</feature>
<dbReference type="GO" id="GO:0046872">
    <property type="term" value="F:metal ion binding"/>
    <property type="evidence" value="ECO:0007669"/>
    <property type="project" value="UniProtKB-KW"/>
</dbReference>
<evidence type="ECO:0000256" key="5">
    <source>
        <dbReference type="ARBA" id="ARBA00022568"/>
    </source>
</evidence>
<evidence type="ECO:0000256" key="12">
    <source>
        <dbReference type="ARBA" id="ARBA00023065"/>
    </source>
</evidence>
<evidence type="ECO:0000256" key="8">
    <source>
        <dbReference type="ARBA" id="ARBA00022737"/>
    </source>
</evidence>
<reference evidence="18" key="2">
    <citation type="journal article" date="2007" name="PLoS Biol.">
        <title>Survey sequencing and comparative analysis of the elephant shark (Callorhinchus milii) genome.</title>
        <authorList>
            <person name="Venkatesh B."/>
            <person name="Kirkness E.F."/>
            <person name="Loh Y.H."/>
            <person name="Halpern A.L."/>
            <person name="Lee A.P."/>
            <person name="Johnson J."/>
            <person name="Dandona N."/>
            <person name="Viswanathan L.D."/>
            <person name="Tay A."/>
            <person name="Venter J.C."/>
            <person name="Strausberg R.L."/>
            <person name="Brenner S."/>
        </authorList>
    </citation>
    <scope>NUCLEOTIDE SEQUENCE [LARGE SCALE GENOMIC DNA]</scope>
</reference>
<evidence type="ECO:0000256" key="15">
    <source>
        <dbReference type="SAM" id="MobiDB-lite"/>
    </source>
</evidence>
<reference evidence="17" key="4">
    <citation type="submission" date="2025-08" db="UniProtKB">
        <authorList>
            <consortium name="Ensembl"/>
        </authorList>
    </citation>
    <scope>IDENTIFICATION</scope>
</reference>
<dbReference type="Proteomes" id="UP000314986">
    <property type="component" value="Unassembled WGS sequence"/>
</dbReference>
<evidence type="ECO:0000256" key="16">
    <source>
        <dbReference type="SAM" id="Phobius"/>
    </source>
</evidence>
<sequence length="698" mass="79010">MPGFLSGRGREILSRFARELSCRLQPGKELQDRIDKLHLLQNQRISETPLFLAARENDVDAVKTLLECPTVDLFEKGVMGETALHVAVLYNNCEVATELLEAAPELINVPVTSQMYEGETALHIAVANENVSLVRELIGRGADVVTARATGTFFRRNTGTEGEHVLSFAACVGNEGIVRILIENGADIKAQDSLGNTVLHHLVLQTQTKVTEMFDLILSLEPKDGATVETMTNQAGLTPFKLAAQEGNVQLFQHLLRKRERRLQWFFQSVSTTFYDISGIDSWDDNCSVLDLVVFSKEIEALKILDLHPIKELVSFKWNRYGKYYFRCLSVLYLLYIIIFTLCCTFRPLIPRPEVVTDPEDTQLLVEAPLKLCYVSTKDQVRLVGELISVFGAIAILFIEISDMVRYGVSGYFGKTVYGGPFHAINICYACLVLLILVLRLSSAGSEGIFMSLAMVLAWCNFIHFARGFQTLGTFSILIHKIVLENLMPYLFLMLIIIVGFTTGLYVIFQELDPKKWVYFDGFKNEMFLMFMLFFGLLDIPLNYEVYTPYMIKVLYVAYIMMTFQMMAILLINLIAGTLRRVVPNRNRIYRAQVIASTLHLERRLPRLLWPRAGTWGEKVGLDNSWYIWVEDRNDKPAPSNSRDLTTGESRAAGDWTRTGRAVQPQADGRKRGLSPGTRPHGPRHRPTNHKSPGHHVH</sequence>
<dbReference type="Ensembl" id="ENSCMIT00000003451.1">
    <property type="protein sequence ID" value="ENSCMIP00000003325.1"/>
    <property type="gene ID" value="ENSCMIG00000001975.1"/>
</dbReference>
<keyword evidence="7" id="KW-0479">Metal-binding</keyword>
<dbReference type="InterPro" id="IPR008344">
    <property type="entry name" value="TRPV5/TRPV6"/>
</dbReference>
<dbReference type="PANTHER" id="PTHR10582:SF25">
    <property type="entry name" value="TRANSIENT RECEPTOR POTENTIAL CATION CHANNEL SUBFAMILY V MEMBER 6"/>
    <property type="match status" value="1"/>
</dbReference>
<organism evidence="17 18">
    <name type="scientific">Callorhinchus milii</name>
    <name type="common">Ghost shark</name>
    <dbReference type="NCBI Taxonomy" id="7868"/>
    <lineage>
        <taxon>Eukaryota</taxon>
        <taxon>Metazoa</taxon>
        <taxon>Chordata</taxon>
        <taxon>Craniata</taxon>
        <taxon>Vertebrata</taxon>
        <taxon>Chondrichthyes</taxon>
        <taxon>Holocephali</taxon>
        <taxon>Chimaeriformes</taxon>
        <taxon>Callorhinchidae</taxon>
        <taxon>Callorhinchus</taxon>
    </lineage>
</organism>
<keyword evidence="6" id="KW-0107">Calcium channel</keyword>
<feature type="region of interest" description="Disordered" evidence="15">
    <location>
        <begin position="636"/>
        <end position="698"/>
    </location>
</feature>
<gene>
    <name evidence="17" type="primary">LOC103175667</name>
</gene>
<reference evidence="17" key="5">
    <citation type="submission" date="2025-09" db="UniProtKB">
        <authorList>
            <consortium name="Ensembl"/>
        </authorList>
    </citation>
    <scope>IDENTIFICATION</scope>
</reference>
<evidence type="ECO:0000256" key="14">
    <source>
        <dbReference type="PROSITE-ProRule" id="PRU00023"/>
    </source>
</evidence>
<proteinExistence type="predicted"/>
<evidence type="ECO:0000256" key="4">
    <source>
        <dbReference type="ARBA" id="ARBA00022553"/>
    </source>
</evidence>
<keyword evidence="12" id="KW-0406">Ion transport</keyword>
<dbReference type="InterPro" id="IPR036770">
    <property type="entry name" value="Ankyrin_rpt-contain_sf"/>
</dbReference>
<evidence type="ECO:0000256" key="11">
    <source>
        <dbReference type="ARBA" id="ARBA00023043"/>
    </source>
</evidence>
<keyword evidence="11 14" id="KW-0040">ANK repeat</keyword>
<keyword evidence="4" id="KW-0597">Phosphoprotein</keyword>
<keyword evidence="18" id="KW-1185">Reference proteome</keyword>
<evidence type="ECO:0000256" key="10">
    <source>
        <dbReference type="ARBA" id="ARBA00022860"/>
    </source>
</evidence>
<dbReference type="PANTHER" id="PTHR10582">
    <property type="entry name" value="TRANSIENT RECEPTOR POTENTIAL ION CHANNEL PROTEIN"/>
    <property type="match status" value="1"/>
</dbReference>
<dbReference type="GO" id="GO:0005516">
    <property type="term" value="F:calmodulin binding"/>
    <property type="evidence" value="ECO:0007669"/>
    <property type="project" value="UniProtKB-KW"/>
</dbReference>
<feature type="transmembrane region" description="Helical" evidence="16">
    <location>
        <begin position="487"/>
        <end position="508"/>
    </location>
</feature>
<dbReference type="PROSITE" id="PS50088">
    <property type="entry name" value="ANK_REPEAT"/>
    <property type="match status" value="2"/>
</dbReference>
<evidence type="ECO:0000256" key="3">
    <source>
        <dbReference type="ARBA" id="ARBA00022475"/>
    </source>
</evidence>
<evidence type="ECO:0000256" key="7">
    <source>
        <dbReference type="ARBA" id="ARBA00022723"/>
    </source>
</evidence>
<feature type="transmembrane region" description="Helical" evidence="16">
    <location>
        <begin position="448"/>
        <end position="467"/>
    </location>
</feature>
<dbReference type="PROSITE" id="PS50297">
    <property type="entry name" value="ANK_REP_REGION"/>
    <property type="match status" value="2"/>
</dbReference>
<dbReference type="GO" id="GO:0005262">
    <property type="term" value="F:calcium channel activity"/>
    <property type="evidence" value="ECO:0007669"/>
    <property type="project" value="UniProtKB-KW"/>
</dbReference>
<reference evidence="18" key="1">
    <citation type="journal article" date="2006" name="Science">
        <title>Ancient noncoding elements conserved in the human genome.</title>
        <authorList>
            <person name="Venkatesh B."/>
            <person name="Kirkness E.F."/>
            <person name="Loh Y.H."/>
            <person name="Halpern A.L."/>
            <person name="Lee A.P."/>
            <person name="Johnson J."/>
            <person name="Dandona N."/>
            <person name="Viswanathan L.D."/>
            <person name="Tay A."/>
            <person name="Venter J.C."/>
            <person name="Strausberg R.L."/>
            <person name="Brenner S."/>
        </authorList>
    </citation>
    <scope>NUCLEOTIDE SEQUENCE [LARGE SCALE GENOMIC DNA]</scope>
</reference>
<dbReference type="GO" id="GO:0098703">
    <property type="term" value="P:calcium ion import across plasma membrane"/>
    <property type="evidence" value="ECO:0007669"/>
    <property type="project" value="TreeGrafter"/>
</dbReference>
<dbReference type="GeneTree" id="ENSGT00940000156687"/>
<name>A0A4W3GKI1_CALMI</name>
<evidence type="ECO:0000256" key="1">
    <source>
        <dbReference type="ARBA" id="ARBA00004651"/>
    </source>
</evidence>
<dbReference type="CDD" id="cd22192">
    <property type="entry name" value="TRPV5-6"/>
    <property type="match status" value="1"/>
</dbReference>
<keyword evidence="5" id="KW-0109">Calcium transport</keyword>
<dbReference type="InterPro" id="IPR024862">
    <property type="entry name" value="TRPV"/>
</dbReference>
<keyword evidence="8" id="KW-0677">Repeat</keyword>
<dbReference type="PRINTS" id="PR01415">
    <property type="entry name" value="ANKYRIN"/>
</dbReference>
<dbReference type="InParanoid" id="A0A4W3GKI1"/>
<evidence type="ECO:0000256" key="2">
    <source>
        <dbReference type="ARBA" id="ARBA00022448"/>
    </source>
</evidence>
<evidence type="ECO:0000313" key="17">
    <source>
        <dbReference type="Ensembl" id="ENSCMIP00000003325.1"/>
    </source>
</evidence>
<feature type="repeat" description="ANK" evidence="14">
    <location>
        <begin position="117"/>
        <end position="149"/>
    </location>
</feature>
<feature type="compositionally biased region" description="Polar residues" evidence="15">
    <location>
        <begin position="639"/>
        <end position="649"/>
    </location>
</feature>
<dbReference type="OMA" id="MIYSIFL"/>
<feature type="compositionally biased region" description="Basic residues" evidence="15">
    <location>
        <begin position="681"/>
        <end position="698"/>
    </location>
</feature>
<keyword evidence="16" id="KW-0812">Transmembrane</keyword>
<keyword evidence="2" id="KW-0813">Transport</keyword>